<name>A0ABD2UH85_9SOLN</name>
<feature type="transmembrane region" description="Helical" evidence="1">
    <location>
        <begin position="18"/>
        <end position="36"/>
    </location>
</feature>
<evidence type="ECO:0000256" key="1">
    <source>
        <dbReference type="SAM" id="Phobius"/>
    </source>
</evidence>
<dbReference type="Proteomes" id="UP001627284">
    <property type="component" value="Unassembled WGS sequence"/>
</dbReference>
<keyword evidence="1" id="KW-0812">Transmembrane</keyword>
<reference evidence="2 3" key="1">
    <citation type="submission" date="2024-05" db="EMBL/GenBank/DDBJ databases">
        <title>De novo assembly of an allotetraploid wild potato.</title>
        <authorList>
            <person name="Hosaka A.J."/>
        </authorList>
    </citation>
    <scope>NUCLEOTIDE SEQUENCE [LARGE SCALE GENOMIC DNA]</scope>
    <source>
        <tissue evidence="2">Young leaves</tissue>
    </source>
</reference>
<keyword evidence="3" id="KW-1185">Reference proteome</keyword>
<evidence type="ECO:0000313" key="3">
    <source>
        <dbReference type="Proteomes" id="UP001627284"/>
    </source>
</evidence>
<gene>
    <name evidence="2" type="ORF">AABB24_008890</name>
</gene>
<protein>
    <submittedName>
        <fullName evidence="2">Uncharacterized protein</fullName>
    </submittedName>
</protein>
<organism evidence="2 3">
    <name type="scientific">Solanum stoloniferum</name>
    <dbReference type="NCBI Taxonomy" id="62892"/>
    <lineage>
        <taxon>Eukaryota</taxon>
        <taxon>Viridiplantae</taxon>
        <taxon>Streptophyta</taxon>
        <taxon>Embryophyta</taxon>
        <taxon>Tracheophyta</taxon>
        <taxon>Spermatophyta</taxon>
        <taxon>Magnoliopsida</taxon>
        <taxon>eudicotyledons</taxon>
        <taxon>Gunneridae</taxon>
        <taxon>Pentapetalae</taxon>
        <taxon>asterids</taxon>
        <taxon>lamiids</taxon>
        <taxon>Solanales</taxon>
        <taxon>Solanaceae</taxon>
        <taxon>Solanoideae</taxon>
        <taxon>Solaneae</taxon>
        <taxon>Solanum</taxon>
    </lineage>
</organism>
<proteinExistence type="predicted"/>
<keyword evidence="1" id="KW-1133">Transmembrane helix</keyword>
<dbReference type="AlphaFoldDB" id="A0ABD2UH85"/>
<dbReference type="EMBL" id="JBJKTR010000005">
    <property type="protein sequence ID" value="KAL3367755.1"/>
    <property type="molecule type" value="Genomic_DNA"/>
</dbReference>
<comment type="caution">
    <text evidence="2">The sequence shown here is derived from an EMBL/GenBank/DDBJ whole genome shotgun (WGS) entry which is preliminary data.</text>
</comment>
<sequence length="104" mass="11991">MFIQICISFLSRILSAPVFIQVLAFCVLYSCIITMAETNQLFSLPSCILVDILFKLQKTSIHKAWKDFWVLVLIYLEFSETQDENGISFLHGSLKNYTIEYVAN</sequence>
<accession>A0ABD2UH85</accession>
<evidence type="ECO:0000313" key="2">
    <source>
        <dbReference type="EMBL" id="KAL3367755.1"/>
    </source>
</evidence>
<keyword evidence="1" id="KW-0472">Membrane</keyword>